<evidence type="ECO:0000256" key="1">
    <source>
        <dbReference type="SAM" id="SignalP"/>
    </source>
</evidence>
<dbReference type="WBParaSite" id="ALUE_0000308001-mRNA-1">
    <property type="protein sequence ID" value="ALUE_0000308001-mRNA-1"/>
    <property type="gene ID" value="ALUE_0000308001"/>
</dbReference>
<reference evidence="3" key="1">
    <citation type="submission" date="2016-05" db="UniProtKB">
        <authorList>
            <consortium name="WormBaseParasite"/>
        </authorList>
    </citation>
    <scope>IDENTIFICATION</scope>
</reference>
<sequence>MPRYASFVVLTAIILYVVESASSEQFGESYLPVETQEIKRFAQLKEGADSCTSENEEGEHGAVHAEPIRAAIVVNDETENGTDFILLCTT</sequence>
<accession>A0A0M3HN64</accession>
<feature type="signal peptide" evidence="1">
    <location>
        <begin position="1"/>
        <end position="23"/>
    </location>
</feature>
<dbReference type="AlphaFoldDB" id="A0A0M3HN64"/>
<keyword evidence="2" id="KW-1185">Reference proteome</keyword>
<dbReference type="Proteomes" id="UP000036681">
    <property type="component" value="Unplaced"/>
</dbReference>
<proteinExistence type="predicted"/>
<organism evidence="2 3">
    <name type="scientific">Ascaris lumbricoides</name>
    <name type="common">Giant roundworm</name>
    <dbReference type="NCBI Taxonomy" id="6252"/>
    <lineage>
        <taxon>Eukaryota</taxon>
        <taxon>Metazoa</taxon>
        <taxon>Ecdysozoa</taxon>
        <taxon>Nematoda</taxon>
        <taxon>Chromadorea</taxon>
        <taxon>Rhabditida</taxon>
        <taxon>Spirurina</taxon>
        <taxon>Ascaridomorpha</taxon>
        <taxon>Ascaridoidea</taxon>
        <taxon>Ascarididae</taxon>
        <taxon>Ascaris</taxon>
    </lineage>
</organism>
<feature type="chain" id="PRO_5007778192" evidence="1">
    <location>
        <begin position="24"/>
        <end position="90"/>
    </location>
</feature>
<protein>
    <submittedName>
        <fullName evidence="3">Secreted protein</fullName>
    </submittedName>
</protein>
<evidence type="ECO:0000313" key="3">
    <source>
        <dbReference type="WBParaSite" id="ALUE_0000308001-mRNA-1"/>
    </source>
</evidence>
<keyword evidence="1" id="KW-0732">Signal</keyword>
<evidence type="ECO:0000313" key="2">
    <source>
        <dbReference type="Proteomes" id="UP000036681"/>
    </source>
</evidence>
<name>A0A0M3HN64_ASCLU</name>